<keyword evidence="7 16" id="KW-0812">Transmembrane</keyword>
<evidence type="ECO:0000256" key="14">
    <source>
        <dbReference type="ARBA" id="ARBA00023136"/>
    </source>
</evidence>
<keyword evidence="10 16" id="KW-0520">NAD</keyword>
<keyword evidence="3" id="KW-0997">Cell inner membrane</keyword>
<dbReference type="PANTHER" id="PTHR37838:SF1">
    <property type="entry name" value="NA(+)-TRANSLOCATING NADH-QUINONE REDUCTASE SUBUNIT C"/>
    <property type="match status" value="1"/>
</dbReference>
<sequence length="243" mass="27034">MHSNAQTFRFALIITLVCSILLAAAATLLKPRQEENIQLDIKKNILKSVGLIDTEKDYSREEILNLYQQNIEPLVINSNGDIVEGKTPESIDPKVDKDLYPIFENKKDGEIMAYIIPISGKGLWSTIYGYLAVEPDGKTIKGITFYQHGETPGLGGEISTNWFQNNFKGKSFVDANGNLVSITIVKGKVKDKIPADQRYHYVDGISGATLTGRGVNKFLKKNLTTYDAFFKKLRQSNKGVIDG</sequence>
<keyword evidence="9 16" id="KW-1133">Transmembrane helix</keyword>
<organism evidence="19">
    <name type="scientific">Caldithrix abyssi</name>
    <dbReference type="NCBI Taxonomy" id="187145"/>
    <lineage>
        <taxon>Bacteria</taxon>
        <taxon>Pseudomonadati</taxon>
        <taxon>Calditrichota</taxon>
        <taxon>Calditrichia</taxon>
        <taxon>Calditrichales</taxon>
        <taxon>Calditrichaceae</taxon>
        <taxon>Caldithrix</taxon>
    </lineage>
</organism>
<dbReference type="InterPro" id="IPR007329">
    <property type="entry name" value="FMN-bd"/>
</dbReference>
<name>A0A7V1PUN3_CALAY</name>
<feature type="domain" description="FMN-binding" evidence="18">
    <location>
        <begin position="122"/>
        <end position="226"/>
    </location>
</feature>
<evidence type="ECO:0000256" key="8">
    <source>
        <dbReference type="ARBA" id="ARBA00022967"/>
    </source>
</evidence>
<evidence type="ECO:0000256" key="16">
    <source>
        <dbReference type="HAMAP-Rule" id="MF_00427"/>
    </source>
</evidence>
<keyword evidence="12 16" id="KW-0406">Ion transport</keyword>
<evidence type="ECO:0000256" key="12">
    <source>
        <dbReference type="ARBA" id="ARBA00023065"/>
    </source>
</evidence>
<dbReference type="SMART" id="SM00900">
    <property type="entry name" value="FMN_bind"/>
    <property type="match status" value="1"/>
</dbReference>
<evidence type="ECO:0000256" key="3">
    <source>
        <dbReference type="ARBA" id="ARBA00022519"/>
    </source>
</evidence>
<keyword evidence="14 16" id="KW-0472">Membrane</keyword>
<dbReference type="GO" id="GO:0016655">
    <property type="term" value="F:oxidoreductase activity, acting on NAD(P)H, quinone or similar compound as acceptor"/>
    <property type="evidence" value="ECO:0007669"/>
    <property type="project" value="UniProtKB-UniRule"/>
</dbReference>
<comment type="function">
    <text evidence="16">NQR complex catalyzes the reduction of ubiquinone-1 to ubiquinol by two successive reactions, coupled with the transport of Na(+) ions from the cytoplasm to the periplasm. NqrA to NqrE are probably involved in the second step, the conversion of ubisemiquinone to ubiquinol.</text>
</comment>
<keyword evidence="5 16" id="KW-0285">Flavoprotein</keyword>
<reference evidence="19" key="1">
    <citation type="journal article" date="2020" name="mSystems">
        <title>Genome- and Community-Level Interaction Insights into Carbon Utilization and Element Cycling Functions of Hydrothermarchaeota in Hydrothermal Sediment.</title>
        <authorList>
            <person name="Zhou Z."/>
            <person name="Liu Y."/>
            <person name="Xu W."/>
            <person name="Pan J."/>
            <person name="Luo Z.H."/>
            <person name="Li M."/>
        </authorList>
    </citation>
    <scope>NUCLEOTIDE SEQUENCE [LARGE SCALE GENOMIC DNA]</scope>
    <source>
        <strain evidence="19">HyVt-456</strain>
    </source>
</reference>
<gene>
    <name evidence="16 19" type="primary">nqrC</name>
    <name evidence="19" type="ORF">ENJ10_03850</name>
</gene>
<keyword evidence="6 16" id="KW-0288">FMN</keyword>
<evidence type="ECO:0000256" key="6">
    <source>
        <dbReference type="ARBA" id="ARBA00022643"/>
    </source>
</evidence>
<evidence type="ECO:0000313" key="19">
    <source>
        <dbReference type="EMBL" id="HED09797.1"/>
    </source>
</evidence>
<keyword evidence="15 16" id="KW-0739">Sodium transport</keyword>
<dbReference type="PIRSF" id="PIRSF009437">
    <property type="entry name" value="NQR-1_subunit_C"/>
    <property type="match status" value="1"/>
</dbReference>
<evidence type="ECO:0000256" key="11">
    <source>
        <dbReference type="ARBA" id="ARBA00023053"/>
    </source>
</evidence>
<comment type="subcellular location">
    <subcellularLocation>
        <location evidence="16">Cell membrane</location>
        <topology evidence="16">Single-pass membrane protein</topology>
    </subcellularLocation>
</comment>
<comment type="caution">
    <text evidence="19">The sequence shown here is derived from an EMBL/GenBank/DDBJ whole genome shotgun (WGS) entry which is preliminary data.</text>
</comment>
<evidence type="ECO:0000256" key="17">
    <source>
        <dbReference type="PIRNR" id="PIRNR009437"/>
    </source>
</evidence>
<evidence type="ECO:0000256" key="2">
    <source>
        <dbReference type="ARBA" id="ARBA00022475"/>
    </source>
</evidence>
<accession>A0A7V1PUN3</accession>
<dbReference type="HAMAP" id="MF_00427">
    <property type="entry name" value="NqrC"/>
    <property type="match status" value="1"/>
</dbReference>
<evidence type="ECO:0000256" key="15">
    <source>
        <dbReference type="ARBA" id="ARBA00023201"/>
    </source>
</evidence>
<evidence type="ECO:0000256" key="1">
    <source>
        <dbReference type="ARBA" id="ARBA00022448"/>
    </source>
</evidence>
<dbReference type="GO" id="GO:0006814">
    <property type="term" value="P:sodium ion transport"/>
    <property type="evidence" value="ECO:0007669"/>
    <property type="project" value="UniProtKB-UniRule"/>
</dbReference>
<dbReference type="InterPro" id="IPR010204">
    <property type="entry name" value="NqrC"/>
</dbReference>
<keyword evidence="2 16" id="KW-1003">Cell membrane</keyword>
<dbReference type="NCBIfam" id="TIGR01938">
    <property type="entry name" value="nqrC"/>
    <property type="match status" value="1"/>
</dbReference>
<dbReference type="PANTHER" id="PTHR37838">
    <property type="entry name" value="NA(+)-TRANSLOCATING NADH-QUINONE REDUCTASE SUBUNIT C"/>
    <property type="match status" value="1"/>
</dbReference>
<evidence type="ECO:0000256" key="7">
    <source>
        <dbReference type="ARBA" id="ARBA00022692"/>
    </source>
</evidence>
<dbReference type="AlphaFoldDB" id="A0A7V1PUN3"/>
<keyword evidence="13 16" id="KW-0830">Ubiquinone</keyword>
<dbReference type="EC" id="7.2.1.1" evidence="16 17"/>
<dbReference type="GO" id="GO:0005886">
    <property type="term" value="C:plasma membrane"/>
    <property type="evidence" value="ECO:0007669"/>
    <property type="project" value="UniProtKB-SubCell"/>
</dbReference>
<comment type="caution">
    <text evidence="16">Lacks conserved residue(s) required for the propagation of feature annotation.</text>
</comment>
<dbReference type="Proteomes" id="UP000886005">
    <property type="component" value="Unassembled WGS sequence"/>
</dbReference>
<keyword evidence="1 16" id="KW-0813">Transport</keyword>
<proteinExistence type="inferred from homology"/>
<evidence type="ECO:0000256" key="5">
    <source>
        <dbReference type="ARBA" id="ARBA00022630"/>
    </source>
</evidence>
<keyword evidence="8 16" id="KW-1278">Translocase</keyword>
<evidence type="ECO:0000256" key="4">
    <source>
        <dbReference type="ARBA" id="ARBA00022553"/>
    </source>
</evidence>
<dbReference type="EMBL" id="DRLD01000102">
    <property type="protein sequence ID" value="HED09797.1"/>
    <property type="molecule type" value="Genomic_DNA"/>
</dbReference>
<dbReference type="Pfam" id="PF04205">
    <property type="entry name" value="FMN_bind"/>
    <property type="match status" value="1"/>
</dbReference>
<dbReference type="GO" id="GO:0010181">
    <property type="term" value="F:FMN binding"/>
    <property type="evidence" value="ECO:0007669"/>
    <property type="project" value="UniProtKB-UniRule"/>
</dbReference>
<feature type="modified residue" description="FMN phosphoryl threonine" evidence="16">
    <location>
        <position position="209"/>
    </location>
</feature>
<protein>
    <recommendedName>
        <fullName evidence="16 17">Na(+)-translocating NADH-quinone reductase subunit C</fullName>
        <shortName evidence="16 17">Na(+)-NQR subunit C</shortName>
        <shortName evidence="16 17">Na(+)-translocating NQR subunit C</shortName>
        <ecNumber evidence="16 17">7.2.1.1</ecNumber>
    </recommendedName>
    <alternativeName>
        <fullName evidence="16 17">NQR complex subunit C</fullName>
    </alternativeName>
    <alternativeName>
        <fullName evidence="16 17">NQR-1 subunit C</fullName>
    </alternativeName>
</protein>
<evidence type="ECO:0000256" key="10">
    <source>
        <dbReference type="ARBA" id="ARBA00023027"/>
    </source>
</evidence>
<keyword evidence="4 16" id="KW-0597">Phosphoprotein</keyword>
<evidence type="ECO:0000256" key="13">
    <source>
        <dbReference type="ARBA" id="ARBA00023075"/>
    </source>
</evidence>
<comment type="subunit">
    <text evidence="16 17">Composed of six subunits; NqrA, NqrB, NqrC, NqrD, NqrE and NqrF.</text>
</comment>
<keyword evidence="11 16" id="KW-0915">Sodium</keyword>
<comment type="similarity">
    <text evidence="16 17">Belongs to the NqrC family.</text>
</comment>
<comment type="catalytic activity">
    <reaction evidence="16 17">
        <text>a ubiquinone + n Na(+)(in) + NADH + H(+) = a ubiquinol + n Na(+)(out) + NAD(+)</text>
        <dbReference type="Rhea" id="RHEA:47748"/>
        <dbReference type="Rhea" id="RHEA-COMP:9565"/>
        <dbReference type="Rhea" id="RHEA-COMP:9566"/>
        <dbReference type="ChEBI" id="CHEBI:15378"/>
        <dbReference type="ChEBI" id="CHEBI:16389"/>
        <dbReference type="ChEBI" id="CHEBI:17976"/>
        <dbReference type="ChEBI" id="CHEBI:29101"/>
        <dbReference type="ChEBI" id="CHEBI:57540"/>
        <dbReference type="ChEBI" id="CHEBI:57945"/>
        <dbReference type="EC" id="7.2.1.1"/>
    </reaction>
</comment>
<evidence type="ECO:0000256" key="9">
    <source>
        <dbReference type="ARBA" id="ARBA00022989"/>
    </source>
</evidence>
<comment type="cofactor">
    <cofactor evidence="16 17">
        <name>FMN</name>
        <dbReference type="ChEBI" id="CHEBI:58210"/>
    </cofactor>
</comment>
<evidence type="ECO:0000259" key="18">
    <source>
        <dbReference type="SMART" id="SM00900"/>
    </source>
</evidence>